<proteinExistence type="predicted"/>
<evidence type="ECO:0000256" key="1">
    <source>
        <dbReference type="SAM" id="MobiDB-lite"/>
    </source>
</evidence>
<accession>A0A1Y2HF63</accession>
<keyword evidence="3" id="KW-1185">Reference proteome</keyword>
<organism evidence="2 3">
    <name type="scientific">Catenaria anguillulae PL171</name>
    <dbReference type="NCBI Taxonomy" id="765915"/>
    <lineage>
        <taxon>Eukaryota</taxon>
        <taxon>Fungi</taxon>
        <taxon>Fungi incertae sedis</taxon>
        <taxon>Blastocladiomycota</taxon>
        <taxon>Blastocladiomycetes</taxon>
        <taxon>Blastocladiales</taxon>
        <taxon>Catenariaceae</taxon>
        <taxon>Catenaria</taxon>
    </lineage>
</organism>
<dbReference type="AlphaFoldDB" id="A0A1Y2HF63"/>
<comment type="caution">
    <text evidence="2">The sequence shown here is derived from an EMBL/GenBank/DDBJ whole genome shotgun (WGS) entry which is preliminary data.</text>
</comment>
<protein>
    <submittedName>
        <fullName evidence="2">Uncharacterized protein</fullName>
    </submittedName>
</protein>
<name>A0A1Y2HF63_9FUNG</name>
<reference evidence="2 3" key="1">
    <citation type="submission" date="2016-07" db="EMBL/GenBank/DDBJ databases">
        <title>Pervasive Adenine N6-methylation of Active Genes in Fungi.</title>
        <authorList>
            <consortium name="DOE Joint Genome Institute"/>
            <person name="Mondo S.J."/>
            <person name="Dannebaum R.O."/>
            <person name="Kuo R.C."/>
            <person name="Labutti K."/>
            <person name="Haridas S."/>
            <person name="Kuo A."/>
            <person name="Salamov A."/>
            <person name="Ahrendt S.R."/>
            <person name="Lipzen A."/>
            <person name="Sullivan W."/>
            <person name="Andreopoulos W.B."/>
            <person name="Clum A."/>
            <person name="Lindquist E."/>
            <person name="Daum C."/>
            <person name="Ramamoorthy G.K."/>
            <person name="Gryganskyi A."/>
            <person name="Culley D."/>
            <person name="Magnuson J.K."/>
            <person name="James T.Y."/>
            <person name="O'Malley M.A."/>
            <person name="Stajich J.E."/>
            <person name="Spatafora J.W."/>
            <person name="Visel A."/>
            <person name="Grigoriev I.V."/>
        </authorList>
    </citation>
    <scope>NUCLEOTIDE SEQUENCE [LARGE SCALE GENOMIC DNA]</scope>
    <source>
        <strain evidence="2 3">PL171</strain>
    </source>
</reference>
<dbReference type="EMBL" id="MCFL01000056">
    <property type="protein sequence ID" value="ORZ31712.1"/>
    <property type="molecule type" value="Genomic_DNA"/>
</dbReference>
<sequence length="184" mass="19662">MLRRNAPSAAGGTASGLSRTSSGGVRAFKTPAKASKPKAHPDSPDNVELTESSSTNHGDMEGRPSQSQASPDPSLGPLPTPSSSSPQVPRSHVPELAASVPQHPPLSRLSRPSAFAQHLPRLHLRPHLPHQRTMLCYGAGAQTKSTSPGTETGTWSSARHVHSRMQTVESTFFGWYMLRLVHIV</sequence>
<evidence type="ECO:0000313" key="2">
    <source>
        <dbReference type="EMBL" id="ORZ31712.1"/>
    </source>
</evidence>
<gene>
    <name evidence="2" type="ORF">BCR44DRAFT_1261913</name>
</gene>
<feature type="compositionally biased region" description="Low complexity" evidence="1">
    <location>
        <begin position="81"/>
        <end position="91"/>
    </location>
</feature>
<evidence type="ECO:0000313" key="3">
    <source>
        <dbReference type="Proteomes" id="UP000193411"/>
    </source>
</evidence>
<dbReference type="Proteomes" id="UP000193411">
    <property type="component" value="Unassembled WGS sequence"/>
</dbReference>
<feature type="region of interest" description="Disordered" evidence="1">
    <location>
        <begin position="1"/>
        <end position="110"/>
    </location>
</feature>